<accession>A0A226CUP1</accession>
<reference evidence="2 3" key="1">
    <citation type="submission" date="2015-12" db="EMBL/GenBank/DDBJ databases">
        <title>The genome of Folsomia candida.</title>
        <authorList>
            <person name="Faddeeva A."/>
            <person name="Derks M.F."/>
            <person name="Anvar Y."/>
            <person name="Smit S."/>
            <person name="Van Straalen N."/>
            <person name="Roelofs D."/>
        </authorList>
    </citation>
    <scope>NUCLEOTIDE SEQUENCE [LARGE SCALE GENOMIC DNA]</scope>
    <source>
        <strain evidence="2 3">VU population</strain>
        <tissue evidence="2">Whole body</tissue>
    </source>
</reference>
<keyword evidence="1" id="KW-1133">Transmembrane helix</keyword>
<dbReference type="EMBL" id="LNIX01000091">
    <property type="protein sequence ID" value="OXA36609.1"/>
    <property type="molecule type" value="Genomic_DNA"/>
</dbReference>
<feature type="transmembrane region" description="Helical" evidence="1">
    <location>
        <begin position="99"/>
        <end position="116"/>
    </location>
</feature>
<evidence type="ECO:0000256" key="1">
    <source>
        <dbReference type="SAM" id="Phobius"/>
    </source>
</evidence>
<sequence length="140" mass="15969">MCHSSMPIATMAALLMLYYKLSYPPSCPDVWEAAKLFILFCVVALIPCFTPTSFLITFKAMELCAIINPVKHLGDRFREPRTVNRKTGGMFEIVLKQSISYLFWWCPGILAMAIWLELDPFSDVLDGLCSWISTKFRGIF</sequence>
<protein>
    <submittedName>
        <fullName evidence="2">Uncharacterized protein</fullName>
    </submittedName>
</protein>
<organism evidence="2 3">
    <name type="scientific">Folsomia candida</name>
    <name type="common">Springtail</name>
    <dbReference type="NCBI Taxonomy" id="158441"/>
    <lineage>
        <taxon>Eukaryota</taxon>
        <taxon>Metazoa</taxon>
        <taxon>Ecdysozoa</taxon>
        <taxon>Arthropoda</taxon>
        <taxon>Hexapoda</taxon>
        <taxon>Collembola</taxon>
        <taxon>Entomobryomorpha</taxon>
        <taxon>Isotomoidea</taxon>
        <taxon>Isotomidae</taxon>
        <taxon>Proisotominae</taxon>
        <taxon>Folsomia</taxon>
    </lineage>
</organism>
<keyword evidence="3" id="KW-1185">Reference proteome</keyword>
<evidence type="ECO:0000313" key="3">
    <source>
        <dbReference type="Proteomes" id="UP000198287"/>
    </source>
</evidence>
<keyword evidence="1" id="KW-0812">Transmembrane</keyword>
<gene>
    <name evidence="2" type="ORF">Fcan01_28627</name>
</gene>
<dbReference type="Proteomes" id="UP000198287">
    <property type="component" value="Unassembled WGS sequence"/>
</dbReference>
<comment type="caution">
    <text evidence="2">The sequence shown here is derived from an EMBL/GenBank/DDBJ whole genome shotgun (WGS) entry which is preliminary data.</text>
</comment>
<keyword evidence="1" id="KW-0472">Membrane</keyword>
<name>A0A226CUP1_FOLCA</name>
<evidence type="ECO:0000313" key="2">
    <source>
        <dbReference type="EMBL" id="OXA36609.1"/>
    </source>
</evidence>
<proteinExistence type="predicted"/>
<dbReference type="AlphaFoldDB" id="A0A226CUP1"/>
<feature type="transmembrane region" description="Helical" evidence="1">
    <location>
        <begin position="36"/>
        <end position="58"/>
    </location>
</feature>